<keyword evidence="2" id="KW-0732">Signal</keyword>
<evidence type="ECO:0000256" key="2">
    <source>
        <dbReference type="SAM" id="SignalP"/>
    </source>
</evidence>
<evidence type="ECO:0008006" key="4">
    <source>
        <dbReference type="Google" id="ProtNLM"/>
    </source>
</evidence>
<protein>
    <recommendedName>
        <fullName evidence="4">Secreted protein</fullName>
    </recommendedName>
</protein>
<feature type="signal peptide" evidence="2">
    <location>
        <begin position="1"/>
        <end position="16"/>
    </location>
</feature>
<reference evidence="3" key="1">
    <citation type="submission" date="2018-11" db="EMBL/GenBank/DDBJ databases">
        <authorList>
            <consortium name="Genoscope - CEA"/>
            <person name="William W."/>
        </authorList>
    </citation>
    <scope>NUCLEOTIDE SEQUENCE</scope>
</reference>
<sequence length="86" mass="10289">FFFCYLILFIYQSILQKCIKKPTTQVKRQKQLCAQHKPNQTKTHQKGKKTETRLPHVFKRVRANTRLHRLHQIGNRRRTNTVTTGT</sequence>
<organism evidence="3">
    <name type="scientific">Brassica oleracea</name>
    <name type="common">Wild cabbage</name>
    <dbReference type="NCBI Taxonomy" id="3712"/>
    <lineage>
        <taxon>Eukaryota</taxon>
        <taxon>Viridiplantae</taxon>
        <taxon>Streptophyta</taxon>
        <taxon>Embryophyta</taxon>
        <taxon>Tracheophyta</taxon>
        <taxon>Spermatophyta</taxon>
        <taxon>Magnoliopsida</taxon>
        <taxon>eudicotyledons</taxon>
        <taxon>Gunneridae</taxon>
        <taxon>Pentapetalae</taxon>
        <taxon>rosids</taxon>
        <taxon>malvids</taxon>
        <taxon>Brassicales</taxon>
        <taxon>Brassicaceae</taxon>
        <taxon>Brassiceae</taxon>
        <taxon>Brassica</taxon>
    </lineage>
</organism>
<evidence type="ECO:0000313" key="3">
    <source>
        <dbReference type="EMBL" id="VDD38659.1"/>
    </source>
</evidence>
<name>A0A3P6F5J7_BRAOL</name>
<feature type="non-terminal residue" evidence="3">
    <location>
        <position position="1"/>
    </location>
</feature>
<gene>
    <name evidence="3" type="ORF">BOLC7T44219H</name>
</gene>
<dbReference type="EMBL" id="LR031876">
    <property type="protein sequence ID" value="VDD38659.1"/>
    <property type="molecule type" value="Genomic_DNA"/>
</dbReference>
<proteinExistence type="predicted"/>
<feature type="region of interest" description="Disordered" evidence="1">
    <location>
        <begin position="31"/>
        <end position="53"/>
    </location>
</feature>
<feature type="chain" id="PRO_5018173501" description="Secreted protein" evidence="2">
    <location>
        <begin position="17"/>
        <end position="86"/>
    </location>
</feature>
<dbReference type="AlphaFoldDB" id="A0A3P6F5J7"/>
<evidence type="ECO:0000256" key="1">
    <source>
        <dbReference type="SAM" id="MobiDB-lite"/>
    </source>
</evidence>
<accession>A0A3P6F5J7</accession>